<dbReference type="PANTHER" id="PTHR31223:SF70">
    <property type="entry name" value="LOG FAMILY PROTEIN YJL055W"/>
    <property type="match status" value="1"/>
</dbReference>
<feature type="non-terminal residue" evidence="1">
    <location>
        <position position="1"/>
    </location>
</feature>
<evidence type="ECO:0000313" key="1">
    <source>
        <dbReference type="EMBL" id="SVE35033.1"/>
    </source>
</evidence>
<dbReference type="AlphaFoldDB" id="A0A383CSK8"/>
<dbReference type="EMBL" id="UINC01211223">
    <property type="protein sequence ID" value="SVE35033.1"/>
    <property type="molecule type" value="Genomic_DNA"/>
</dbReference>
<reference evidence="1" key="1">
    <citation type="submission" date="2018-05" db="EMBL/GenBank/DDBJ databases">
        <authorList>
            <person name="Lanie J.A."/>
            <person name="Ng W.-L."/>
            <person name="Kazmierczak K.M."/>
            <person name="Andrzejewski T.M."/>
            <person name="Davidsen T.M."/>
            <person name="Wayne K.J."/>
            <person name="Tettelin H."/>
            <person name="Glass J.I."/>
            <person name="Rusch D."/>
            <person name="Podicherti R."/>
            <person name="Tsui H.-C.T."/>
            <person name="Winkler M.E."/>
        </authorList>
    </citation>
    <scope>NUCLEOTIDE SEQUENCE</scope>
</reference>
<accession>A0A383CSK8</accession>
<name>A0A383CSK8_9ZZZZ</name>
<dbReference type="GO" id="GO:0016799">
    <property type="term" value="F:hydrolase activity, hydrolyzing N-glycosyl compounds"/>
    <property type="evidence" value="ECO:0007669"/>
    <property type="project" value="TreeGrafter"/>
</dbReference>
<dbReference type="InterPro" id="IPR031100">
    <property type="entry name" value="LOG_fam"/>
</dbReference>
<proteinExistence type="predicted"/>
<dbReference type="GO" id="GO:0009691">
    <property type="term" value="P:cytokinin biosynthetic process"/>
    <property type="evidence" value="ECO:0007669"/>
    <property type="project" value="InterPro"/>
</dbReference>
<evidence type="ECO:0008006" key="2">
    <source>
        <dbReference type="Google" id="ProtNLM"/>
    </source>
</evidence>
<sequence>VNNIKSICVFCGSSQAVEGHYKSVATELGREIGRRGADLVYGGASIGLMGCVARGVHEEKGKVIGILPEFFRKKDIEYLDADELIVTKDMRERKAKMDERSDAFIVLPGGIGTLDEAIEILSMRQLKLTNKPLVLI</sequence>
<dbReference type="NCBIfam" id="TIGR00730">
    <property type="entry name" value="Rossman fold protein, TIGR00730 family"/>
    <property type="match status" value="1"/>
</dbReference>
<dbReference type="PANTHER" id="PTHR31223">
    <property type="entry name" value="LOG FAMILY PROTEIN YJL055W"/>
    <property type="match status" value="1"/>
</dbReference>
<dbReference type="Pfam" id="PF03641">
    <property type="entry name" value="Lysine_decarbox"/>
    <property type="match status" value="1"/>
</dbReference>
<gene>
    <name evidence="1" type="ORF">METZ01_LOCUS487887</name>
</gene>
<dbReference type="InterPro" id="IPR005269">
    <property type="entry name" value="LOG"/>
</dbReference>
<dbReference type="SUPFAM" id="SSF102405">
    <property type="entry name" value="MCP/YpsA-like"/>
    <property type="match status" value="1"/>
</dbReference>
<dbReference type="Gene3D" id="3.40.50.450">
    <property type="match status" value="1"/>
</dbReference>
<feature type="non-terminal residue" evidence="1">
    <location>
        <position position="136"/>
    </location>
</feature>
<dbReference type="GO" id="GO:0005829">
    <property type="term" value="C:cytosol"/>
    <property type="evidence" value="ECO:0007669"/>
    <property type="project" value="TreeGrafter"/>
</dbReference>
<organism evidence="1">
    <name type="scientific">marine metagenome</name>
    <dbReference type="NCBI Taxonomy" id="408172"/>
    <lineage>
        <taxon>unclassified sequences</taxon>
        <taxon>metagenomes</taxon>
        <taxon>ecological metagenomes</taxon>
    </lineage>
</organism>
<protein>
    <recommendedName>
        <fullName evidence="2">Cytokinin riboside 5'-monophosphate phosphoribohydrolase</fullName>
    </recommendedName>
</protein>